<dbReference type="PANTHER" id="PTHR36768:SF1">
    <property type="entry name" value="ATP-DEPENDENT HELICASE_DEOXYRIBONUCLEASE SUBUNIT B"/>
    <property type="match status" value="1"/>
</dbReference>
<organism evidence="4">
    <name type="scientific">Chlamydomonas leiostraca</name>
    <dbReference type="NCBI Taxonomy" id="1034604"/>
    <lineage>
        <taxon>Eukaryota</taxon>
        <taxon>Viridiplantae</taxon>
        <taxon>Chlorophyta</taxon>
        <taxon>core chlorophytes</taxon>
        <taxon>Chlorophyceae</taxon>
        <taxon>CS clade</taxon>
        <taxon>Chlamydomonadales</taxon>
        <taxon>Chlamydomonadaceae</taxon>
        <taxon>Chlamydomonas</taxon>
    </lineage>
</organism>
<dbReference type="EMBL" id="HBFB01035442">
    <property type="protein sequence ID" value="CAD8695715.1"/>
    <property type="molecule type" value="Transcribed_RNA"/>
</dbReference>
<feature type="region of interest" description="Disordered" evidence="1">
    <location>
        <begin position="215"/>
        <end position="244"/>
    </location>
</feature>
<protein>
    <recommendedName>
        <fullName evidence="5">Transmembrane 9 superfamily member</fullName>
    </recommendedName>
</protein>
<dbReference type="AlphaFoldDB" id="A0A7S0X0S9"/>
<keyword evidence="2" id="KW-1133">Transmembrane helix</keyword>
<accession>A0A7S0X0S9</accession>
<dbReference type="PANTHER" id="PTHR36768">
    <property type="entry name" value="ATP-DEPENDENT HELICASE/DEOXYRIBONUCLEASE SUBUNIT B"/>
    <property type="match status" value="1"/>
</dbReference>
<feature type="compositionally biased region" description="Gly residues" evidence="1">
    <location>
        <begin position="215"/>
        <end position="226"/>
    </location>
</feature>
<keyword evidence="2" id="KW-0812">Transmembrane</keyword>
<keyword evidence="3" id="KW-0732">Signal</keyword>
<name>A0A7S0X0S9_9CHLO</name>
<sequence>MCWLPTASLVVVTYLAIQAQAFRDGDFIQTARKAQFHQQRTNWHDLLGHHCPRFGNDRVVAVPLQKPMLPLSELDDYKLQLSFDGDRHLTPWLKVIGKGAPPVPVVEVELRRSGEELLGVVAKVLPAPVHYQHAHAHLVEEWRNASEWPKHLLVRYEWVTENDVDLDRGLYVLFGAALLVLLLLIFTAVQDAGPKLAIFLQEVAGDDHVAGVNGAPGAGTSVGSGAGPSTSTWGSTWKDGAKAE</sequence>
<proteinExistence type="predicted"/>
<evidence type="ECO:0000256" key="1">
    <source>
        <dbReference type="SAM" id="MobiDB-lite"/>
    </source>
</evidence>
<feature type="chain" id="PRO_5030891133" description="Transmembrane 9 superfamily member" evidence="3">
    <location>
        <begin position="22"/>
        <end position="244"/>
    </location>
</feature>
<evidence type="ECO:0000256" key="3">
    <source>
        <dbReference type="SAM" id="SignalP"/>
    </source>
</evidence>
<gene>
    <name evidence="4" type="ORF">CLEI1391_LOCUS19901</name>
</gene>
<feature type="signal peptide" evidence="3">
    <location>
        <begin position="1"/>
        <end position="21"/>
    </location>
</feature>
<evidence type="ECO:0000256" key="2">
    <source>
        <dbReference type="SAM" id="Phobius"/>
    </source>
</evidence>
<feature type="transmembrane region" description="Helical" evidence="2">
    <location>
        <begin position="170"/>
        <end position="189"/>
    </location>
</feature>
<evidence type="ECO:0008006" key="5">
    <source>
        <dbReference type="Google" id="ProtNLM"/>
    </source>
</evidence>
<evidence type="ECO:0000313" key="4">
    <source>
        <dbReference type="EMBL" id="CAD8695715.1"/>
    </source>
</evidence>
<reference evidence="4" key="1">
    <citation type="submission" date="2021-01" db="EMBL/GenBank/DDBJ databases">
        <authorList>
            <person name="Corre E."/>
            <person name="Pelletier E."/>
            <person name="Niang G."/>
            <person name="Scheremetjew M."/>
            <person name="Finn R."/>
            <person name="Kale V."/>
            <person name="Holt S."/>
            <person name="Cochrane G."/>
            <person name="Meng A."/>
            <person name="Brown T."/>
            <person name="Cohen L."/>
        </authorList>
    </citation>
    <scope>NUCLEOTIDE SEQUENCE</scope>
    <source>
        <strain evidence="4">SAG 11-49</strain>
    </source>
</reference>
<keyword evidence="2" id="KW-0472">Membrane</keyword>